<feature type="compositionally biased region" description="Basic residues" evidence="2">
    <location>
        <begin position="474"/>
        <end position="483"/>
    </location>
</feature>
<gene>
    <name evidence="3" type="ORF">EIP91_012069</name>
</gene>
<dbReference type="GO" id="GO:0045145">
    <property type="term" value="F:single-stranded DNA 5'-3' DNA exonuclease activity"/>
    <property type="evidence" value="ECO:0007669"/>
    <property type="project" value="InterPro"/>
</dbReference>
<feature type="compositionally biased region" description="Pro residues" evidence="2">
    <location>
        <begin position="341"/>
        <end position="350"/>
    </location>
</feature>
<feature type="compositionally biased region" description="Polar residues" evidence="2">
    <location>
        <begin position="68"/>
        <end position="80"/>
    </location>
</feature>
<dbReference type="EMBL" id="RWJN01000009">
    <property type="protein sequence ID" value="TCD71121.1"/>
    <property type="molecule type" value="Genomic_DNA"/>
</dbReference>
<name>A0A4R0RQS4_9APHY</name>
<comment type="caution">
    <text evidence="3">The sequence shown here is derived from an EMBL/GenBank/DDBJ whole genome shotgun (WGS) entry which is preliminary data.</text>
</comment>
<accession>A0A4R0RQS4</accession>
<dbReference type="PANTHER" id="PTHR14464">
    <property type="entry name" value="EXONUCLEASE V"/>
    <property type="match status" value="1"/>
</dbReference>
<feature type="region of interest" description="Disordered" evidence="2">
    <location>
        <begin position="15"/>
        <end position="80"/>
    </location>
</feature>
<feature type="compositionally biased region" description="Low complexity" evidence="2">
    <location>
        <begin position="307"/>
        <end position="318"/>
    </location>
</feature>
<sequence>MSEDEYDRINLSFDIEDLPFISSLPPSPPTSGRPSQESRPSEEEQPEQPVEEESQESQSSDLDVYYTAPSTQLDAHQSDSYSDYDLSEFTAEDLASIDASIAGSSSSTSTMKRPSIVVQAAKSLSGPTVSVVLEGASKSLSSMAPPAEPAVHKTKAQGSTRPKSKELSPFERFRSWRGMFSVTDLTSPSWCEVQFDYGLRQKRYLKVEERPKEFKSATGKTIVADQSVAVSNDKVTQRGKSVHKILERELHPEAVPVETTTDEERWALRPSKSSAPTTPTKPKAKKARRSLSPDQLPLTTFFPSTPSRSDSQADLSSSPIVEDKGIQVSSPPHESNLIISPTPPDPPPLPSTSQFKLHLSDTKTRKNPTIPPYADIFPAKMQLMLYHRLLSNLIASPSESEDALDFQYLWTRMSLDHRRPFSQKFRDSAGLTLGDGNLFSMNCLDDITNAWRNAVDALHIAGVDDTLTVVYRTQPRKSPRKGKRRDENRKPKHDILEQEETADVVRAVIASLGDEIAIKCNQKMVEGSLKTLLAEATPASATVADPVTDAERDDGGGDGDPDLQWAIQQSLLVQLRQRPELKNAVLSGGAVSTPPSPKGKSSSGDETETDEADAPTPQSTIIGKKTFEMDEKTLSSYLVSVLDWWHGRRPPKGVDLHLTRRCMSCEYQEGCAKTISVATTVTCAAAPMFPLSVV</sequence>
<protein>
    <recommendedName>
        <fullName evidence="5">Exonuclease V, mitochondrial</fullName>
    </recommendedName>
</protein>
<comment type="similarity">
    <text evidence="1">Belongs to the EXO5 family.</text>
</comment>
<evidence type="ECO:0000256" key="1">
    <source>
        <dbReference type="ARBA" id="ARBA00009797"/>
    </source>
</evidence>
<evidence type="ECO:0000256" key="2">
    <source>
        <dbReference type="SAM" id="MobiDB-lite"/>
    </source>
</evidence>
<organism evidence="3 4">
    <name type="scientific">Steccherinum ochraceum</name>
    <dbReference type="NCBI Taxonomy" id="92696"/>
    <lineage>
        <taxon>Eukaryota</taxon>
        <taxon>Fungi</taxon>
        <taxon>Dikarya</taxon>
        <taxon>Basidiomycota</taxon>
        <taxon>Agaricomycotina</taxon>
        <taxon>Agaricomycetes</taxon>
        <taxon>Polyporales</taxon>
        <taxon>Steccherinaceae</taxon>
        <taxon>Steccherinum</taxon>
    </lineage>
</organism>
<feature type="region of interest" description="Disordered" evidence="2">
    <location>
        <begin position="253"/>
        <end position="355"/>
    </location>
</feature>
<dbReference type="PANTHER" id="PTHR14464:SF4">
    <property type="entry name" value="EXONUCLEASE V"/>
    <property type="match status" value="1"/>
</dbReference>
<feature type="region of interest" description="Disordered" evidence="2">
    <location>
        <begin position="537"/>
        <end position="563"/>
    </location>
</feature>
<dbReference type="GO" id="GO:0005634">
    <property type="term" value="C:nucleus"/>
    <property type="evidence" value="ECO:0007669"/>
    <property type="project" value="TreeGrafter"/>
</dbReference>
<dbReference type="GO" id="GO:0005739">
    <property type="term" value="C:mitochondrion"/>
    <property type="evidence" value="ECO:0007669"/>
    <property type="project" value="TreeGrafter"/>
</dbReference>
<dbReference type="Proteomes" id="UP000292702">
    <property type="component" value="Unassembled WGS sequence"/>
</dbReference>
<proteinExistence type="inferred from homology"/>
<dbReference type="Pfam" id="PF09810">
    <property type="entry name" value="Exo5"/>
    <property type="match status" value="2"/>
</dbReference>
<feature type="compositionally biased region" description="Polar residues" evidence="2">
    <location>
        <begin position="297"/>
        <end position="306"/>
    </location>
</feature>
<feature type="compositionally biased region" description="Acidic residues" evidence="2">
    <location>
        <begin position="43"/>
        <end position="55"/>
    </location>
</feature>
<feature type="compositionally biased region" description="Low complexity" evidence="2">
    <location>
        <begin position="269"/>
        <end position="281"/>
    </location>
</feature>
<feature type="region of interest" description="Disordered" evidence="2">
    <location>
        <begin position="471"/>
        <end position="498"/>
    </location>
</feature>
<dbReference type="AlphaFoldDB" id="A0A4R0RQS4"/>
<dbReference type="OrthoDB" id="354769at2759"/>
<evidence type="ECO:0000313" key="4">
    <source>
        <dbReference type="Proteomes" id="UP000292702"/>
    </source>
</evidence>
<reference evidence="3 4" key="1">
    <citation type="submission" date="2018-11" db="EMBL/GenBank/DDBJ databases">
        <title>Genome assembly of Steccherinum ochraceum LE-BIN_3174, the white-rot fungus of the Steccherinaceae family (The Residual Polyporoid clade, Polyporales, Basidiomycota).</title>
        <authorList>
            <person name="Fedorova T.V."/>
            <person name="Glazunova O.A."/>
            <person name="Landesman E.O."/>
            <person name="Moiseenko K.V."/>
            <person name="Psurtseva N.V."/>
            <person name="Savinova O.S."/>
            <person name="Shakhova N.V."/>
            <person name="Tyazhelova T.V."/>
            <person name="Vasina D.V."/>
        </authorList>
    </citation>
    <scope>NUCLEOTIDE SEQUENCE [LARGE SCALE GENOMIC DNA]</scope>
    <source>
        <strain evidence="3 4">LE-BIN_3174</strain>
    </source>
</reference>
<feature type="region of interest" description="Disordered" evidence="2">
    <location>
        <begin position="140"/>
        <end position="168"/>
    </location>
</feature>
<feature type="compositionally biased region" description="Basic and acidic residues" evidence="2">
    <location>
        <begin position="484"/>
        <end position="496"/>
    </location>
</feature>
<dbReference type="GO" id="GO:0036297">
    <property type="term" value="P:interstrand cross-link repair"/>
    <property type="evidence" value="ECO:0007669"/>
    <property type="project" value="TreeGrafter"/>
</dbReference>
<feature type="region of interest" description="Disordered" evidence="2">
    <location>
        <begin position="586"/>
        <end position="620"/>
    </location>
</feature>
<dbReference type="InterPro" id="IPR019190">
    <property type="entry name" value="EXOV"/>
</dbReference>
<keyword evidence="4" id="KW-1185">Reference proteome</keyword>
<evidence type="ECO:0008006" key="5">
    <source>
        <dbReference type="Google" id="ProtNLM"/>
    </source>
</evidence>
<evidence type="ECO:0000313" key="3">
    <source>
        <dbReference type="EMBL" id="TCD71121.1"/>
    </source>
</evidence>